<keyword evidence="2" id="KW-1185">Reference proteome</keyword>
<sequence length="89" mass="10121">MEISIEYYGVARSGVINGNQLFIMGDCSVLSLSLQSMKPKSGEDAHQFKEDTDRKLFTKIKDSLDRSVLVYSEKKSNIYYLKLFGDKNS</sequence>
<evidence type="ECO:0000313" key="2">
    <source>
        <dbReference type="Proteomes" id="UP000187283"/>
    </source>
</evidence>
<proteinExistence type="predicted"/>
<evidence type="ECO:0000313" key="1">
    <source>
        <dbReference type="EMBL" id="OMJ12820.1"/>
    </source>
</evidence>
<organism evidence="1 2">
    <name type="scientific">Smittium culicis</name>
    <dbReference type="NCBI Taxonomy" id="133412"/>
    <lineage>
        <taxon>Eukaryota</taxon>
        <taxon>Fungi</taxon>
        <taxon>Fungi incertae sedis</taxon>
        <taxon>Zoopagomycota</taxon>
        <taxon>Kickxellomycotina</taxon>
        <taxon>Harpellomycetes</taxon>
        <taxon>Harpellales</taxon>
        <taxon>Legeriomycetaceae</taxon>
        <taxon>Smittium</taxon>
    </lineage>
</organism>
<gene>
    <name evidence="1" type="ORF">AYI70_g8882</name>
</gene>
<protein>
    <submittedName>
        <fullName evidence="1">Uncharacterized protein</fullName>
    </submittedName>
</protein>
<reference evidence="1 2" key="1">
    <citation type="submission" date="2017-01" db="EMBL/GenBank/DDBJ databases">
        <authorList>
            <person name="Mah S.A."/>
            <person name="Swanson W.J."/>
            <person name="Moy G.W."/>
            <person name="Vacquier V.D."/>
        </authorList>
    </citation>
    <scope>NUCLEOTIDE SEQUENCE [LARGE SCALE GENOMIC DNA]</scope>
    <source>
        <strain evidence="1 2">GSMNP</strain>
    </source>
</reference>
<accession>A0A1R1XDV6</accession>
<dbReference type="Proteomes" id="UP000187283">
    <property type="component" value="Unassembled WGS sequence"/>
</dbReference>
<comment type="caution">
    <text evidence="1">The sequence shown here is derived from an EMBL/GenBank/DDBJ whole genome shotgun (WGS) entry which is preliminary data.</text>
</comment>
<dbReference type="EMBL" id="LSSN01003781">
    <property type="protein sequence ID" value="OMJ12820.1"/>
    <property type="molecule type" value="Genomic_DNA"/>
</dbReference>
<name>A0A1R1XDV6_9FUNG</name>
<dbReference type="AlphaFoldDB" id="A0A1R1XDV6"/>